<dbReference type="InterPro" id="IPR003439">
    <property type="entry name" value="ABC_transporter-like_ATP-bd"/>
</dbReference>
<feature type="domain" description="ABC transporter" evidence="3">
    <location>
        <begin position="260"/>
        <end position="500"/>
    </location>
</feature>
<dbReference type="HOGENOM" id="CLU_000604_92_0_7"/>
<evidence type="ECO:0000259" key="3">
    <source>
        <dbReference type="PROSITE" id="PS50893"/>
    </source>
</evidence>
<dbReference type="PROSITE" id="PS00211">
    <property type="entry name" value="ABC_TRANSPORTER_1"/>
    <property type="match status" value="1"/>
</dbReference>
<accession>T2GBH1</accession>
<dbReference type="InterPro" id="IPR050107">
    <property type="entry name" value="ABC_carbohydrate_import_ATPase"/>
</dbReference>
<dbReference type="SUPFAM" id="SSF52540">
    <property type="entry name" value="P-loop containing nucleoside triphosphate hydrolases"/>
    <property type="match status" value="2"/>
</dbReference>
<proteinExistence type="predicted"/>
<dbReference type="InterPro" id="IPR017871">
    <property type="entry name" value="ABC_transporter-like_CS"/>
</dbReference>
<dbReference type="InterPro" id="IPR003593">
    <property type="entry name" value="AAA+_ATPase"/>
</dbReference>
<dbReference type="PANTHER" id="PTHR43790">
    <property type="entry name" value="CARBOHYDRATE TRANSPORT ATP-BINDING PROTEIN MG119-RELATED"/>
    <property type="match status" value="1"/>
</dbReference>
<dbReference type="Proteomes" id="UP000016587">
    <property type="component" value="Chromosome"/>
</dbReference>
<dbReference type="RefSeq" id="WP_021760504.1">
    <property type="nucleotide sequence ID" value="NC_022444.1"/>
</dbReference>
<dbReference type="CDD" id="cd03215">
    <property type="entry name" value="ABC_Carb_Monos_II"/>
    <property type="match status" value="1"/>
</dbReference>
<dbReference type="OrthoDB" id="9809450at2"/>
<organism evidence="4 5">
    <name type="scientific">Megalodesulfovibrio gigas (strain ATCC 19364 / DSM 1382 / NCIMB 9332 / VKM B-1759)</name>
    <name type="common">Desulfovibrio gigas</name>
    <dbReference type="NCBI Taxonomy" id="1121448"/>
    <lineage>
        <taxon>Bacteria</taxon>
        <taxon>Pseudomonadati</taxon>
        <taxon>Thermodesulfobacteriota</taxon>
        <taxon>Desulfovibrionia</taxon>
        <taxon>Desulfovibrionales</taxon>
        <taxon>Desulfovibrionaceae</taxon>
        <taxon>Megalodesulfovibrio</taxon>
    </lineage>
</organism>
<dbReference type="GO" id="GO:0016887">
    <property type="term" value="F:ATP hydrolysis activity"/>
    <property type="evidence" value="ECO:0007669"/>
    <property type="project" value="InterPro"/>
</dbReference>
<reference evidence="4 5" key="1">
    <citation type="journal article" date="2013" name="J. Bacteriol.">
        <title>Roles of HynAB and Ech, the only two hydrogenases found in the model sulfate reducer Desulfovibrio gigas.</title>
        <authorList>
            <person name="Morais-Silva F.O."/>
            <person name="Santos C.I."/>
            <person name="Rodrigues R."/>
            <person name="Pereira I.A."/>
            <person name="Rodrigues-Pousada C."/>
        </authorList>
    </citation>
    <scope>NUCLEOTIDE SEQUENCE [LARGE SCALE GENOMIC DNA]</scope>
    <source>
        <strain evidence="5">ATCC 19364 / DSM 1382 / NCIMB 9332 / VKM B-1759</strain>
    </source>
</reference>
<dbReference type="PANTHER" id="PTHR43790:SF4">
    <property type="entry name" value="GUANOSINE IMPORT ATP-BINDING PROTEIN NUPO"/>
    <property type="match status" value="1"/>
</dbReference>
<dbReference type="eggNOG" id="COG3845">
    <property type="taxonomic scope" value="Bacteria"/>
</dbReference>
<keyword evidence="1" id="KW-0547">Nucleotide-binding</keyword>
<keyword evidence="2" id="KW-0067">ATP-binding</keyword>
<dbReference type="STRING" id="1121448.DGI_1829"/>
<dbReference type="AlphaFoldDB" id="T2GBH1"/>
<dbReference type="Gene3D" id="3.40.50.300">
    <property type="entry name" value="P-loop containing nucleotide triphosphate hydrolases"/>
    <property type="match status" value="2"/>
</dbReference>
<reference evidence="5" key="2">
    <citation type="submission" date="2013-07" db="EMBL/GenBank/DDBJ databases">
        <authorList>
            <person name="Morais-Silva F.O."/>
            <person name="Rezende A.M."/>
            <person name="Pimentel C."/>
            <person name="Resende D.M."/>
            <person name="Santos C.I."/>
            <person name="Clemente C."/>
            <person name="de Oliveira L.M."/>
            <person name="da Silva S.M."/>
            <person name="Costa D.A."/>
            <person name="Varela-Raposo A."/>
            <person name="Horacio E.C.A."/>
            <person name="Matos M."/>
            <person name="Flores O."/>
            <person name="Ruiz J.C."/>
            <person name="Rodrigues-Pousada C."/>
        </authorList>
    </citation>
    <scope>NUCLEOTIDE SEQUENCE [LARGE SCALE GENOMIC DNA]</scope>
    <source>
        <strain evidence="5">ATCC 19364 / DSM 1382 / NCIMB 9332 / VKM B-1759</strain>
    </source>
</reference>
<evidence type="ECO:0000313" key="4">
    <source>
        <dbReference type="EMBL" id="AGW13623.1"/>
    </source>
</evidence>
<evidence type="ECO:0000256" key="1">
    <source>
        <dbReference type="ARBA" id="ARBA00022741"/>
    </source>
</evidence>
<dbReference type="SMART" id="SM00382">
    <property type="entry name" value="AAA"/>
    <property type="match status" value="1"/>
</dbReference>
<dbReference type="PATRIC" id="fig|1121448.10.peg.1796"/>
<dbReference type="CDD" id="cd03216">
    <property type="entry name" value="ABC_Carb_Monos_I"/>
    <property type="match status" value="1"/>
</dbReference>
<protein>
    <submittedName>
        <fullName evidence="4">Putative ABC transporter family protein</fullName>
    </submittedName>
</protein>
<dbReference type="EMBL" id="CP006585">
    <property type="protein sequence ID" value="AGW13623.1"/>
    <property type="molecule type" value="Genomic_DNA"/>
</dbReference>
<sequence length="503" mass="53864">MAGHIRIEGISKSFGMQQANRNVSLDIRAGRILALLGENGAGKSTLMSILAGTLTPDTGQILVDGLALPPGTPAASLAAGIGMVHQHFLLMEQLRVAQNVCLGLPGAFWLSPRRMATLVRDVGRRFGLEIDPTARVGALSMGERQRVEILKLLARDCSVLIFDEPTAVLTPGEASILADALCGMVAQGKAVVFISHKLPEIMALAARAPVDVAVLRQGEVVARYDLTQDTPSESELIRAMVGREVDLAQVAHLAAAAHPLGDEVLCCRGLQAPGLQGVSLTVRQGEIVALAGVAGNGQKPLVEVLAGVCPPEGGEVRLLDHSWQDFYSGEEPGRGLAVIPEDRRGAATAGNLDLLDNYLLTTRRRYTRGMLIDRRQALQDVRQLIEDFNVRPPEPATPGGRLSGGNLQKLVLGREFSRDPRLVVAEQPAQGLDVGATEDVWRRLLAMRARAGVLLVTSDLTEALLLADRILVLYAGRIMGEVRRGQDSEDARARIGRWMAGLA</sequence>
<dbReference type="InterPro" id="IPR027417">
    <property type="entry name" value="P-loop_NTPase"/>
</dbReference>
<keyword evidence="5" id="KW-1185">Reference proteome</keyword>
<dbReference type="Pfam" id="PF00005">
    <property type="entry name" value="ABC_tran"/>
    <property type="match status" value="2"/>
</dbReference>
<dbReference type="GO" id="GO:0005524">
    <property type="term" value="F:ATP binding"/>
    <property type="evidence" value="ECO:0007669"/>
    <property type="project" value="UniProtKB-KW"/>
</dbReference>
<evidence type="ECO:0000313" key="5">
    <source>
        <dbReference type="Proteomes" id="UP000016587"/>
    </source>
</evidence>
<name>T2GBH1_MEGG1</name>
<feature type="domain" description="ABC transporter" evidence="3">
    <location>
        <begin position="5"/>
        <end position="242"/>
    </location>
</feature>
<gene>
    <name evidence="4" type="ORF">DGI_1829</name>
</gene>
<evidence type="ECO:0000256" key="2">
    <source>
        <dbReference type="ARBA" id="ARBA00022840"/>
    </source>
</evidence>
<dbReference type="PROSITE" id="PS50893">
    <property type="entry name" value="ABC_TRANSPORTER_2"/>
    <property type="match status" value="2"/>
</dbReference>
<dbReference type="KEGG" id="dgg:DGI_1829"/>